<dbReference type="PANTHER" id="PTHR38790:SF4">
    <property type="entry name" value="2EXR DOMAIN-CONTAINING PROTEIN"/>
    <property type="match status" value="1"/>
</dbReference>
<dbReference type="PANTHER" id="PTHR38790">
    <property type="entry name" value="2EXR DOMAIN-CONTAINING PROTEIN-RELATED"/>
    <property type="match status" value="1"/>
</dbReference>
<name>A0AAE0WVN7_9PEZI</name>
<reference evidence="2" key="1">
    <citation type="submission" date="2023-07" db="EMBL/GenBank/DDBJ databases">
        <title>Black Yeasts Isolated from many extreme environments.</title>
        <authorList>
            <person name="Coleine C."/>
            <person name="Stajich J.E."/>
            <person name="Selbmann L."/>
        </authorList>
    </citation>
    <scope>NUCLEOTIDE SEQUENCE</scope>
    <source>
        <strain evidence="2">CCFEE 5485</strain>
    </source>
</reference>
<proteinExistence type="predicted"/>
<sequence length="310" mass="34688">MFGDESDYGSSFEETTVDVSIDERANELDQVAAGSRPQTVTLHHNHSSQDTNYGSDVDPAIVDPEVVDISDGNDETDYGSDDGLVVAEHEVITISDDDSESDYGSDIDHATAEQLYGIASISQPSCALLQLPPELRDLFYEKAFEDFTAEWTTGQWFKPPGILFSCKQIFSEAINIFYNTATFQTCSYNMLERRLLRLRYQHRRLVSKIQLDSASQGVLSNESTLRSTFVALVAHGALHKPHHIKSAQQAEDDVAKVRALLGKNRNLREVRLVKLEASVKDLHGGIIWTEDPTSVLIRFVAEEIKRHDEL</sequence>
<evidence type="ECO:0000313" key="2">
    <source>
        <dbReference type="EMBL" id="KAK3678798.1"/>
    </source>
</evidence>
<protein>
    <submittedName>
        <fullName evidence="2">Uncharacterized protein</fullName>
    </submittedName>
</protein>
<keyword evidence="3" id="KW-1185">Reference proteome</keyword>
<feature type="region of interest" description="Disordered" evidence="1">
    <location>
        <begin position="1"/>
        <end position="59"/>
    </location>
</feature>
<gene>
    <name evidence="2" type="ORF">LTR78_001251</name>
</gene>
<dbReference type="Proteomes" id="UP001274830">
    <property type="component" value="Unassembled WGS sequence"/>
</dbReference>
<dbReference type="AlphaFoldDB" id="A0AAE0WVN7"/>
<accession>A0AAE0WVN7</accession>
<feature type="compositionally biased region" description="Polar residues" evidence="1">
    <location>
        <begin position="36"/>
        <end position="54"/>
    </location>
</feature>
<evidence type="ECO:0000313" key="3">
    <source>
        <dbReference type="Proteomes" id="UP001274830"/>
    </source>
</evidence>
<evidence type="ECO:0000256" key="1">
    <source>
        <dbReference type="SAM" id="MobiDB-lite"/>
    </source>
</evidence>
<comment type="caution">
    <text evidence="2">The sequence shown here is derived from an EMBL/GenBank/DDBJ whole genome shotgun (WGS) entry which is preliminary data.</text>
</comment>
<organism evidence="2 3">
    <name type="scientific">Recurvomyces mirabilis</name>
    <dbReference type="NCBI Taxonomy" id="574656"/>
    <lineage>
        <taxon>Eukaryota</taxon>
        <taxon>Fungi</taxon>
        <taxon>Dikarya</taxon>
        <taxon>Ascomycota</taxon>
        <taxon>Pezizomycotina</taxon>
        <taxon>Dothideomycetes</taxon>
        <taxon>Dothideomycetidae</taxon>
        <taxon>Mycosphaerellales</taxon>
        <taxon>Teratosphaeriaceae</taxon>
        <taxon>Recurvomyces</taxon>
    </lineage>
</organism>
<dbReference type="EMBL" id="JAUTXT010000003">
    <property type="protein sequence ID" value="KAK3678798.1"/>
    <property type="molecule type" value="Genomic_DNA"/>
</dbReference>
<feature type="compositionally biased region" description="Polar residues" evidence="1">
    <location>
        <begin position="8"/>
        <end position="18"/>
    </location>
</feature>